<name>A0A0D2FX24_9EURO</name>
<protein>
    <submittedName>
        <fullName evidence="1">Rhinocladiella mackenziei CBS 650.93 unplaced genomic scaffold supercont1.3, whole genome shotgun sequence</fullName>
    </submittedName>
</protein>
<evidence type="ECO:0000313" key="2">
    <source>
        <dbReference type="Proteomes" id="UP000053617"/>
    </source>
</evidence>
<evidence type="ECO:0000313" key="1">
    <source>
        <dbReference type="EMBL" id="KIX06887.1"/>
    </source>
</evidence>
<gene>
    <name evidence="1" type="ORF">Z518_04863</name>
</gene>
<dbReference type="RefSeq" id="XP_013274023.1">
    <property type="nucleotide sequence ID" value="XM_013418569.1"/>
</dbReference>
<sequence length="55" mass="6211">MNNRGAGANPKEDYLDMGLDAMEKKFGGGKIDPAKSWNMNEKMTDKARDMFEKAR</sequence>
<organism evidence="1 2">
    <name type="scientific">Rhinocladiella mackenziei CBS 650.93</name>
    <dbReference type="NCBI Taxonomy" id="1442369"/>
    <lineage>
        <taxon>Eukaryota</taxon>
        <taxon>Fungi</taxon>
        <taxon>Dikarya</taxon>
        <taxon>Ascomycota</taxon>
        <taxon>Pezizomycotina</taxon>
        <taxon>Eurotiomycetes</taxon>
        <taxon>Chaetothyriomycetidae</taxon>
        <taxon>Chaetothyriales</taxon>
        <taxon>Herpotrichiellaceae</taxon>
        <taxon>Rhinocladiella</taxon>
    </lineage>
</organism>
<dbReference type="AlphaFoldDB" id="A0A0D2FX24"/>
<dbReference type="GeneID" id="25292934"/>
<accession>A0A0D2FX24</accession>
<dbReference type="OrthoDB" id="3050608at2759"/>
<proteinExistence type="predicted"/>
<dbReference type="EMBL" id="KN847477">
    <property type="protein sequence ID" value="KIX06887.1"/>
    <property type="molecule type" value="Genomic_DNA"/>
</dbReference>
<keyword evidence="2" id="KW-1185">Reference proteome</keyword>
<reference evidence="1 2" key="1">
    <citation type="submission" date="2015-01" db="EMBL/GenBank/DDBJ databases">
        <title>The Genome Sequence of Rhinocladiella mackenzie CBS 650.93.</title>
        <authorList>
            <consortium name="The Broad Institute Genomics Platform"/>
            <person name="Cuomo C."/>
            <person name="de Hoog S."/>
            <person name="Gorbushina A."/>
            <person name="Stielow B."/>
            <person name="Teixiera M."/>
            <person name="Abouelleil A."/>
            <person name="Chapman S.B."/>
            <person name="Priest M."/>
            <person name="Young S.K."/>
            <person name="Wortman J."/>
            <person name="Nusbaum C."/>
            <person name="Birren B."/>
        </authorList>
    </citation>
    <scope>NUCLEOTIDE SEQUENCE [LARGE SCALE GENOMIC DNA]</scope>
    <source>
        <strain evidence="1 2">CBS 650.93</strain>
    </source>
</reference>
<dbReference type="Proteomes" id="UP000053617">
    <property type="component" value="Unassembled WGS sequence"/>
</dbReference>
<dbReference type="HOGENOM" id="CLU_169797_1_1_1"/>
<dbReference type="VEuPathDB" id="FungiDB:Z518_04863"/>